<keyword evidence="1" id="KW-0732">Signal</keyword>
<feature type="chain" id="PRO_5045592997" description="DUF305 domain-containing protein" evidence="1">
    <location>
        <begin position="25"/>
        <end position="219"/>
    </location>
</feature>
<gene>
    <name evidence="2" type="ORF">GCM10011610_39520</name>
</gene>
<evidence type="ECO:0000256" key="1">
    <source>
        <dbReference type="SAM" id="SignalP"/>
    </source>
</evidence>
<sequence>MVVGSCLRLSVLVLAAAACLGSVGCSVDGGLFDPDSTLSQRDPADPGAAARTAELDGASAETQATMLAFYRSVCSLQTRYRADLEAAERDAGALTPVQYRDTAAMILGTRAAAAGSARDAADRLPIPNLFRDEWLTAQGELIGLFDRLQQADLSRATEMAAADLADTERLRAAARDLLAASAQQIENENPRVRVVAQGLPTSRQVRRDAAELAECQMPS</sequence>
<evidence type="ECO:0000313" key="3">
    <source>
        <dbReference type="Proteomes" id="UP000658127"/>
    </source>
</evidence>
<evidence type="ECO:0000313" key="2">
    <source>
        <dbReference type="EMBL" id="GGN85241.1"/>
    </source>
</evidence>
<dbReference type="RefSeq" id="WP_189030326.1">
    <property type="nucleotide sequence ID" value="NZ_BMNE01000004.1"/>
</dbReference>
<reference evidence="3" key="1">
    <citation type="journal article" date="2019" name="Int. J. Syst. Evol. Microbiol.">
        <title>The Global Catalogue of Microorganisms (GCM) 10K type strain sequencing project: providing services to taxonomists for standard genome sequencing and annotation.</title>
        <authorList>
            <consortium name="The Broad Institute Genomics Platform"/>
            <consortium name="The Broad Institute Genome Sequencing Center for Infectious Disease"/>
            <person name="Wu L."/>
            <person name="Ma J."/>
        </authorList>
    </citation>
    <scope>NUCLEOTIDE SEQUENCE [LARGE SCALE GENOMIC DNA]</scope>
    <source>
        <strain evidence="3">CGMCC 4.7329</strain>
    </source>
</reference>
<protein>
    <recommendedName>
        <fullName evidence="4">DUF305 domain-containing protein</fullName>
    </recommendedName>
</protein>
<accession>A0ABQ2KL90</accession>
<organism evidence="2 3">
    <name type="scientific">Nocardia rhizosphaerihabitans</name>
    <dbReference type="NCBI Taxonomy" id="1691570"/>
    <lineage>
        <taxon>Bacteria</taxon>
        <taxon>Bacillati</taxon>
        <taxon>Actinomycetota</taxon>
        <taxon>Actinomycetes</taxon>
        <taxon>Mycobacteriales</taxon>
        <taxon>Nocardiaceae</taxon>
        <taxon>Nocardia</taxon>
    </lineage>
</organism>
<dbReference type="Proteomes" id="UP000658127">
    <property type="component" value="Unassembled WGS sequence"/>
</dbReference>
<dbReference type="EMBL" id="BMNE01000004">
    <property type="protein sequence ID" value="GGN85241.1"/>
    <property type="molecule type" value="Genomic_DNA"/>
</dbReference>
<evidence type="ECO:0008006" key="4">
    <source>
        <dbReference type="Google" id="ProtNLM"/>
    </source>
</evidence>
<keyword evidence="3" id="KW-1185">Reference proteome</keyword>
<name>A0ABQ2KL90_9NOCA</name>
<proteinExistence type="predicted"/>
<feature type="signal peptide" evidence="1">
    <location>
        <begin position="1"/>
        <end position="24"/>
    </location>
</feature>
<comment type="caution">
    <text evidence="2">The sequence shown here is derived from an EMBL/GenBank/DDBJ whole genome shotgun (WGS) entry which is preliminary data.</text>
</comment>